<dbReference type="InterPro" id="IPR015942">
    <property type="entry name" value="Asp/Glu/hydantoin_racemase"/>
</dbReference>
<protein>
    <recommendedName>
        <fullName evidence="4">Arylsulfatase</fullName>
    </recommendedName>
</protein>
<proteinExistence type="inferred from homology"/>
<dbReference type="KEGG" id="plia:E4191_09745"/>
<dbReference type="Proteomes" id="UP000296374">
    <property type="component" value="Chromosome"/>
</dbReference>
<dbReference type="Gene3D" id="3.40.50.12500">
    <property type="match status" value="1"/>
</dbReference>
<organism evidence="2 3">
    <name type="scientific">Paracoccus liaowanqingii</name>
    <dbReference type="NCBI Taxonomy" id="2560053"/>
    <lineage>
        <taxon>Bacteria</taxon>
        <taxon>Pseudomonadati</taxon>
        <taxon>Pseudomonadota</taxon>
        <taxon>Alphaproteobacteria</taxon>
        <taxon>Rhodobacterales</taxon>
        <taxon>Paracoccaceae</taxon>
        <taxon>Paracoccus</taxon>
    </lineage>
</organism>
<dbReference type="Pfam" id="PF01177">
    <property type="entry name" value="Asp_Glu_race"/>
    <property type="match status" value="1"/>
</dbReference>
<dbReference type="EMBL" id="CP038439">
    <property type="protein sequence ID" value="QBX34962.1"/>
    <property type="molecule type" value="Genomic_DNA"/>
</dbReference>
<accession>A0A4V1BJ40</accession>
<reference evidence="3" key="1">
    <citation type="submission" date="2019-03" db="EMBL/GenBank/DDBJ databases">
        <authorList>
            <person name="Li J."/>
        </authorList>
    </citation>
    <scope>NUCLEOTIDE SEQUENCE [LARGE SCALE GENOMIC DNA]</scope>
    <source>
        <strain evidence="3">2251</strain>
    </source>
</reference>
<evidence type="ECO:0008006" key="4">
    <source>
        <dbReference type="Google" id="ProtNLM"/>
    </source>
</evidence>
<dbReference type="AlphaFoldDB" id="A0A4V1BJ40"/>
<evidence type="ECO:0000256" key="1">
    <source>
        <dbReference type="ARBA" id="ARBA00038414"/>
    </source>
</evidence>
<dbReference type="RefSeq" id="WP_135313249.1">
    <property type="nucleotide sequence ID" value="NZ_CP038439.1"/>
</dbReference>
<comment type="similarity">
    <text evidence="1">Belongs to the HyuE racemase family.</text>
</comment>
<sequence>MRQPPPPRIALVHALEESVAPIRDAFARLWPEARTADVLDASLSADLAAAGRLDAAMTDRFRALGRYVAAGSGVQPADAVLFTCSAFGPAIDAVRADLSVPVLRPNEAAFAQALELGRRIALIVTFPPSLPALTKELHQMASAAGASVQVMPVLAEGALAALKAGDAAAHDAAVVAACGALGSQDLLLLGQFSLARAAPALRATLSCPVLTTPESAVRDIRARLSGGPDPTGVP</sequence>
<dbReference type="GO" id="GO:0047661">
    <property type="term" value="F:amino-acid racemase activity"/>
    <property type="evidence" value="ECO:0007669"/>
    <property type="project" value="InterPro"/>
</dbReference>
<dbReference type="InterPro" id="IPR053714">
    <property type="entry name" value="Iso_Racemase_Enz_sf"/>
</dbReference>
<evidence type="ECO:0000313" key="3">
    <source>
        <dbReference type="Proteomes" id="UP000296374"/>
    </source>
</evidence>
<gene>
    <name evidence="2" type="ORF">E4191_09745</name>
</gene>
<name>A0A4V1BJ40_9RHOB</name>
<evidence type="ECO:0000313" key="2">
    <source>
        <dbReference type="EMBL" id="QBX34962.1"/>
    </source>
</evidence>